<evidence type="ECO:0000313" key="2">
    <source>
        <dbReference type="EMBL" id="OGM03021.1"/>
    </source>
</evidence>
<dbReference type="InterPro" id="IPR052917">
    <property type="entry name" value="Stress-Dev_Protein"/>
</dbReference>
<organism evidence="2 3">
    <name type="scientific">Candidatus Wallbacteria bacterium GWC2_49_35</name>
    <dbReference type="NCBI Taxonomy" id="1817813"/>
    <lineage>
        <taxon>Bacteria</taxon>
        <taxon>Candidatus Walliibacteriota</taxon>
    </lineage>
</organism>
<evidence type="ECO:0000313" key="3">
    <source>
        <dbReference type="Proteomes" id="UP000178735"/>
    </source>
</evidence>
<proteinExistence type="predicted"/>
<dbReference type="Gene3D" id="2.30.110.10">
    <property type="entry name" value="Electron Transport, Fmn-binding Protein, Chain A"/>
    <property type="match status" value="1"/>
</dbReference>
<dbReference type="STRING" id="1817813.A2008_02115"/>
<comment type="caution">
    <text evidence="2">The sequence shown here is derived from an EMBL/GenBank/DDBJ whole genome shotgun (WGS) entry which is preliminary data.</text>
</comment>
<sequence length="160" mass="17482">KPVSKKTSAPAARKPEPEKVSLKDRIISVMKGGAHLAAVATIGADKKPYVRIMSMKNDGLELASATYADSKKVAHVKSNKHVSISILKDHAKMSDYIIVSAAATVCIDAKTKKAFWSQGLAHYFKGVDDPNYCVIKFKPLAIEFNDSKTFEVETLKMASR</sequence>
<reference evidence="2 3" key="1">
    <citation type="journal article" date="2016" name="Nat. Commun.">
        <title>Thousands of microbial genomes shed light on interconnected biogeochemical processes in an aquifer system.</title>
        <authorList>
            <person name="Anantharaman K."/>
            <person name="Brown C.T."/>
            <person name="Hug L.A."/>
            <person name="Sharon I."/>
            <person name="Castelle C.J."/>
            <person name="Probst A.J."/>
            <person name="Thomas B.C."/>
            <person name="Singh A."/>
            <person name="Wilkins M.J."/>
            <person name="Karaoz U."/>
            <person name="Brodie E.L."/>
            <person name="Williams K.H."/>
            <person name="Hubbard S.S."/>
            <person name="Banfield J.F."/>
        </authorList>
    </citation>
    <scope>NUCLEOTIDE SEQUENCE [LARGE SCALE GENOMIC DNA]</scope>
</reference>
<dbReference type="PANTHER" id="PTHR34818:SF1">
    <property type="entry name" value="PROTEIN BLI-3"/>
    <property type="match status" value="1"/>
</dbReference>
<dbReference type="Proteomes" id="UP000178735">
    <property type="component" value="Unassembled WGS sequence"/>
</dbReference>
<name>A0A1F7WJP0_9BACT</name>
<dbReference type="PANTHER" id="PTHR34818">
    <property type="entry name" value="PROTEIN BLI-3"/>
    <property type="match status" value="1"/>
</dbReference>
<protein>
    <recommendedName>
        <fullName evidence="1">Pyridoxamine 5'-phosphate oxidase N-terminal domain-containing protein</fullName>
    </recommendedName>
</protein>
<dbReference type="SUPFAM" id="SSF50475">
    <property type="entry name" value="FMN-binding split barrel"/>
    <property type="match status" value="1"/>
</dbReference>
<accession>A0A1F7WJP0</accession>
<dbReference type="EMBL" id="MGFH01000191">
    <property type="protein sequence ID" value="OGM03021.1"/>
    <property type="molecule type" value="Genomic_DNA"/>
</dbReference>
<feature type="non-terminal residue" evidence="2">
    <location>
        <position position="1"/>
    </location>
</feature>
<evidence type="ECO:0000259" key="1">
    <source>
        <dbReference type="Pfam" id="PF01243"/>
    </source>
</evidence>
<gene>
    <name evidence="2" type="ORF">A2008_02115</name>
</gene>
<dbReference type="Pfam" id="PF01243">
    <property type="entry name" value="PNPOx_N"/>
    <property type="match status" value="1"/>
</dbReference>
<dbReference type="AlphaFoldDB" id="A0A1F7WJP0"/>
<dbReference type="InterPro" id="IPR011576">
    <property type="entry name" value="Pyridox_Oxase_N"/>
</dbReference>
<dbReference type="InterPro" id="IPR012349">
    <property type="entry name" value="Split_barrel_FMN-bd"/>
</dbReference>
<feature type="domain" description="Pyridoxamine 5'-phosphate oxidase N-terminal" evidence="1">
    <location>
        <begin position="34"/>
        <end position="144"/>
    </location>
</feature>